<keyword evidence="2" id="KW-0274">FAD</keyword>
<evidence type="ECO:0000313" key="8">
    <source>
        <dbReference type="Proteomes" id="UP000054560"/>
    </source>
</evidence>
<evidence type="ECO:0000256" key="1">
    <source>
        <dbReference type="ARBA" id="ARBA00022630"/>
    </source>
</evidence>
<dbReference type="PANTHER" id="PTHR46972">
    <property type="entry name" value="MONOOXYGENASE ASQM-RELATED"/>
    <property type="match status" value="1"/>
</dbReference>
<name>A0A0L0F9G0_9EUKA</name>
<protein>
    <recommendedName>
        <fullName evidence="6">FAD-binding domain-containing protein</fullName>
    </recommendedName>
</protein>
<evidence type="ECO:0000256" key="4">
    <source>
        <dbReference type="ARBA" id="ARBA00023033"/>
    </source>
</evidence>
<keyword evidence="1" id="KW-0285">Flavoprotein</keyword>
<keyword evidence="8" id="KW-1185">Reference proteome</keyword>
<feature type="compositionally biased region" description="Basic residues" evidence="5">
    <location>
        <begin position="42"/>
        <end position="54"/>
    </location>
</feature>
<gene>
    <name evidence="7" type="ORF">SARC_14085</name>
</gene>
<evidence type="ECO:0000256" key="2">
    <source>
        <dbReference type="ARBA" id="ARBA00022827"/>
    </source>
</evidence>
<dbReference type="GO" id="GO:0071949">
    <property type="term" value="F:FAD binding"/>
    <property type="evidence" value="ECO:0007669"/>
    <property type="project" value="InterPro"/>
</dbReference>
<dbReference type="EMBL" id="KQ245720">
    <property type="protein sequence ID" value="KNC73355.1"/>
    <property type="molecule type" value="Genomic_DNA"/>
</dbReference>
<evidence type="ECO:0000256" key="3">
    <source>
        <dbReference type="ARBA" id="ARBA00023002"/>
    </source>
</evidence>
<keyword evidence="4" id="KW-0503">Monooxygenase</keyword>
<dbReference type="STRING" id="667725.A0A0L0F9G0"/>
<dbReference type="Gene3D" id="3.50.50.60">
    <property type="entry name" value="FAD/NAD(P)-binding domain"/>
    <property type="match status" value="3"/>
</dbReference>
<dbReference type="Gene3D" id="3.30.9.30">
    <property type="match status" value="1"/>
</dbReference>
<evidence type="ECO:0000313" key="7">
    <source>
        <dbReference type="EMBL" id="KNC73355.1"/>
    </source>
</evidence>
<dbReference type="SUPFAM" id="SSF51905">
    <property type="entry name" value="FAD/NAD(P)-binding domain"/>
    <property type="match status" value="1"/>
</dbReference>
<dbReference type="eggNOG" id="ENOG502S6GQ">
    <property type="taxonomic scope" value="Eukaryota"/>
</dbReference>
<accession>A0A0L0F9G0</accession>
<proteinExistence type="predicted"/>
<dbReference type="RefSeq" id="XP_014147257.1">
    <property type="nucleotide sequence ID" value="XM_014291782.1"/>
</dbReference>
<keyword evidence="3" id="KW-0560">Oxidoreductase</keyword>
<dbReference type="OrthoDB" id="655030at2759"/>
<dbReference type="InterPro" id="IPR036188">
    <property type="entry name" value="FAD/NAD-bd_sf"/>
</dbReference>
<reference evidence="7 8" key="1">
    <citation type="submission" date="2011-02" db="EMBL/GenBank/DDBJ databases">
        <title>The Genome Sequence of Sphaeroforma arctica JP610.</title>
        <authorList>
            <consortium name="The Broad Institute Genome Sequencing Platform"/>
            <person name="Russ C."/>
            <person name="Cuomo C."/>
            <person name="Young S.K."/>
            <person name="Zeng Q."/>
            <person name="Gargeya S."/>
            <person name="Alvarado L."/>
            <person name="Berlin A."/>
            <person name="Chapman S.B."/>
            <person name="Chen Z."/>
            <person name="Freedman E."/>
            <person name="Gellesch M."/>
            <person name="Goldberg J."/>
            <person name="Griggs A."/>
            <person name="Gujja S."/>
            <person name="Heilman E."/>
            <person name="Heiman D."/>
            <person name="Howarth C."/>
            <person name="Mehta T."/>
            <person name="Neiman D."/>
            <person name="Pearson M."/>
            <person name="Roberts A."/>
            <person name="Saif S."/>
            <person name="Shea T."/>
            <person name="Shenoy N."/>
            <person name="Sisk P."/>
            <person name="Stolte C."/>
            <person name="Sykes S."/>
            <person name="White J."/>
            <person name="Yandava C."/>
            <person name="Burger G."/>
            <person name="Gray M.W."/>
            <person name="Holland P.W.H."/>
            <person name="King N."/>
            <person name="Lang F.B.F."/>
            <person name="Roger A.J."/>
            <person name="Ruiz-Trillo I."/>
            <person name="Haas B."/>
            <person name="Nusbaum C."/>
            <person name="Birren B."/>
        </authorList>
    </citation>
    <scope>NUCLEOTIDE SEQUENCE [LARGE SCALE GENOMIC DNA]</scope>
    <source>
        <strain evidence="7 8">JP610</strain>
    </source>
</reference>
<dbReference type="PRINTS" id="PR00420">
    <property type="entry name" value="RNGMNOXGNASE"/>
</dbReference>
<dbReference type="GeneID" id="25914589"/>
<dbReference type="InterPro" id="IPR002938">
    <property type="entry name" value="FAD-bd"/>
</dbReference>
<feature type="domain" description="FAD-binding" evidence="6">
    <location>
        <begin position="501"/>
        <end position="536"/>
    </location>
</feature>
<dbReference type="GO" id="GO:0004497">
    <property type="term" value="F:monooxygenase activity"/>
    <property type="evidence" value="ECO:0007669"/>
    <property type="project" value="UniProtKB-KW"/>
</dbReference>
<dbReference type="Proteomes" id="UP000054560">
    <property type="component" value="Unassembled WGS sequence"/>
</dbReference>
<sequence length="638" mass="68258">MYSQLVLRYERSDESETDHSRSSSEARNSNAHTPPQAGARKGTTRARVKGKKVRGGGGKHFNVQLPRQSLRRLLMNELEPGTVHWGHSFVSYRDNTDSANTYAGTDSCNHTDEGHTNRLCSRRGVDVTLSRTINTGSAGNRRETELLTVHADVLVGADGIWSLVRKQKMREAGVYGGQSRATCERESNHNRECDEGYAEVTCINHEVSTEHAKAPGNVAAEATCVGTNGSLDGANNHNAAVNELALYGESSGLSVNTSAALARSPALRYLGMMVILGFAPNPNHPLTENQIFQTMDGCTRIYTMPFTSPRADTELTESTRDSESPMIHHCDSIPSDGVGSTMNACVGEAHSHVDPATIENQTMWQLSFPVTLEEAKALQALGADGLKQHAIKLCEGWHDPVAQILTTTRAANITGYPAFDRPAPISKCGHSSTQVTPHTHRATPSQMGVNTLKSNGGDREPPELDIDPAKHSLSGCSCVNECHGGVPCPGRLEGVCAVDRRVTFVGDSAHPMSPFKGQGANQALLDGLNLAVQLASERCAAPAHLTEGCGDDNTVKRVNGGGPSGLATGPSQRKFECGEVYPPIPGNTCFFYLLSAYEGAMVERVRAKVEGSALAARVLHTPLALAKGNCTRVGAHVR</sequence>
<evidence type="ECO:0000256" key="5">
    <source>
        <dbReference type="SAM" id="MobiDB-lite"/>
    </source>
</evidence>
<feature type="region of interest" description="Disordered" evidence="5">
    <location>
        <begin position="429"/>
        <end position="465"/>
    </location>
</feature>
<feature type="region of interest" description="Disordered" evidence="5">
    <location>
        <begin position="1"/>
        <end position="62"/>
    </location>
</feature>
<feature type="compositionally biased region" description="Basic and acidic residues" evidence="5">
    <location>
        <begin position="456"/>
        <end position="465"/>
    </location>
</feature>
<dbReference type="AlphaFoldDB" id="A0A0L0F9G0"/>
<dbReference type="Pfam" id="PF01494">
    <property type="entry name" value="FAD_binding_3"/>
    <property type="match status" value="1"/>
</dbReference>
<feature type="compositionally biased region" description="Polar residues" evidence="5">
    <location>
        <begin position="429"/>
        <end position="454"/>
    </location>
</feature>
<organism evidence="7 8">
    <name type="scientific">Sphaeroforma arctica JP610</name>
    <dbReference type="NCBI Taxonomy" id="667725"/>
    <lineage>
        <taxon>Eukaryota</taxon>
        <taxon>Ichthyosporea</taxon>
        <taxon>Ichthyophonida</taxon>
        <taxon>Sphaeroforma</taxon>
    </lineage>
</organism>
<dbReference type="PANTHER" id="PTHR46972:SF1">
    <property type="entry name" value="FAD DEPENDENT OXIDOREDUCTASE DOMAIN-CONTAINING PROTEIN"/>
    <property type="match status" value="1"/>
</dbReference>
<feature type="compositionally biased region" description="Basic and acidic residues" evidence="5">
    <location>
        <begin position="8"/>
        <end position="24"/>
    </location>
</feature>
<evidence type="ECO:0000259" key="6">
    <source>
        <dbReference type="Pfam" id="PF01494"/>
    </source>
</evidence>